<dbReference type="InterPro" id="IPR036397">
    <property type="entry name" value="RNaseH_sf"/>
</dbReference>
<dbReference type="InterPro" id="IPR002156">
    <property type="entry name" value="RNaseH_domain"/>
</dbReference>
<evidence type="ECO:0000256" key="6">
    <source>
        <dbReference type="ARBA" id="ARBA00023268"/>
    </source>
</evidence>
<keyword evidence="5" id="KW-0233">DNA recombination</keyword>
<keyword evidence="1" id="KW-0808">Transferase</keyword>
<gene>
    <name evidence="13" type="primary">LOC106763436</name>
</gene>
<dbReference type="PROSITE" id="PS50878">
    <property type="entry name" value="RT_POL"/>
    <property type="match status" value="1"/>
</dbReference>
<accession>A0A1S3UAR7</accession>
<evidence type="ECO:0000313" key="12">
    <source>
        <dbReference type="Proteomes" id="UP000087766"/>
    </source>
</evidence>
<evidence type="ECO:0000259" key="11">
    <source>
        <dbReference type="PROSITE" id="PS50994"/>
    </source>
</evidence>
<dbReference type="Pfam" id="PF17919">
    <property type="entry name" value="RT_RNaseH_2"/>
    <property type="match status" value="1"/>
</dbReference>
<keyword evidence="2" id="KW-0548">Nucleotidyltransferase</keyword>
<dbReference type="PANTHER" id="PTHR37984">
    <property type="entry name" value="PROTEIN CBG26694"/>
    <property type="match status" value="1"/>
</dbReference>
<dbReference type="GO" id="GO:0016779">
    <property type="term" value="F:nucleotidyltransferase activity"/>
    <property type="evidence" value="ECO:0007669"/>
    <property type="project" value="UniProtKB-KW"/>
</dbReference>
<evidence type="ECO:0000256" key="5">
    <source>
        <dbReference type="ARBA" id="ARBA00023172"/>
    </source>
</evidence>
<keyword evidence="12" id="KW-1185">Reference proteome</keyword>
<feature type="region of interest" description="Disordered" evidence="8">
    <location>
        <begin position="416"/>
        <end position="526"/>
    </location>
</feature>
<dbReference type="CDD" id="cd00303">
    <property type="entry name" value="retropepsin_like"/>
    <property type="match status" value="1"/>
</dbReference>
<feature type="compositionally biased region" description="Basic and acidic residues" evidence="8">
    <location>
        <begin position="51"/>
        <end position="68"/>
    </location>
</feature>
<dbReference type="Gene3D" id="2.40.70.10">
    <property type="entry name" value="Acid Proteases"/>
    <property type="match status" value="1"/>
</dbReference>
<feature type="region of interest" description="Disordered" evidence="8">
    <location>
        <begin position="305"/>
        <end position="347"/>
    </location>
</feature>
<keyword evidence="4" id="KW-0255">Endonuclease</keyword>
<dbReference type="Gene3D" id="1.10.340.70">
    <property type="match status" value="1"/>
</dbReference>
<dbReference type="CDD" id="cd09279">
    <property type="entry name" value="RNase_HI_like"/>
    <property type="match status" value="1"/>
</dbReference>
<dbReference type="KEGG" id="vra:106763436"/>
<dbReference type="Pfam" id="PF00078">
    <property type="entry name" value="RVT_1"/>
    <property type="match status" value="1"/>
</dbReference>
<dbReference type="InterPro" id="IPR005162">
    <property type="entry name" value="Retrotrans_gag_dom"/>
</dbReference>
<feature type="compositionally biased region" description="Basic and acidic residues" evidence="8">
    <location>
        <begin position="305"/>
        <end position="325"/>
    </location>
</feature>
<keyword evidence="4" id="KW-0378">Hydrolase</keyword>
<dbReference type="CDD" id="cd01647">
    <property type="entry name" value="RT_LTR"/>
    <property type="match status" value="1"/>
</dbReference>
<evidence type="ECO:0000256" key="1">
    <source>
        <dbReference type="ARBA" id="ARBA00022679"/>
    </source>
</evidence>
<keyword evidence="6" id="KW-0511">Multifunctional enzyme</keyword>
<dbReference type="InterPro" id="IPR043128">
    <property type="entry name" value="Rev_trsase/Diguanyl_cyclase"/>
</dbReference>
<proteinExistence type="predicted"/>
<feature type="domain" description="RNase H type-1" evidence="10">
    <location>
        <begin position="1197"/>
        <end position="1326"/>
    </location>
</feature>
<dbReference type="SUPFAM" id="SSF56672">
    <property type="entry name" value="DNA/RNA polymerases"/>
    <property type="match status" value="1"/>
</dbReference>
<protein>
    <submittedName>
        <fullName evidence="13">Uncharacterized protein LOC106763436</fullName>
    </submittedName>
</protein>
<dbReference type="Gene3D" id="3.10.10.10">
    <property type="entry name" value="HIV Type 1 Reverse Transcriptase, subunit A, domain 1"/>
    <property type="match status" value="1"/>
</dbReference>
<dbReference type="Pfam" id="PF03732">
    <property type="entry name" value="Retrotrans_gag"/>
    <property type="match status" value="1"/>
</dbReference>
<feature type="domain" description="Integrase catalytic" evidence="11">
    <location>
        <begin position="1478"/>
        <end position="1636"/>
    </location>
</feature>
<dbReference type="GO" id="GO:0004523">
    <property type="term" value="F:RNA-DNA hybrid ribonuclease activity"/>
    <property type="evidence" value="ECO:0007669"/>
    <property type="project" value="InterPro"/>
</dbReference>
<dbReference type="InterPro" id="IPR000477">
    <property type="entry name" value="RT_dom"/>
</dbReference>
<dbReference type="RefSeq" id="XP_014503115.1">
    <property type="nucleotide sequence ID" value="XM_014647629.1"/>
</dbReference>
<reference evidence="12" key="1">
    <citation type="journal article" date="2014" name="Nat. Commun.">
        <title>Genome sequence of mungbean and insights into evolution within Vigna species.</title>
        <authorList>
            <person name="Kang Y.J."/>
            <person name="Kim S.K."/>
            <person name="Kim M.Y."/>
            <person name="Lestari P."/>
            <person name="Kim K.H."/>
            <person name="Ha B.K."/>
            <person name="Jun T.H."/>
            <person name="Hwang W.J."/>
            <person name="Lee T."/>
            <person name="Lee J."/>
            <person name="Shim S."/>
            <person name="Yoon M.Y."/>
            <person name="Jang Y.E."/>
            <person name="Han K.S."/>
            <person name="Taeprayoon P."/>
            <person name="Yoon N."/>
            <person name="Somta P."/>
            <person name="Tanya P."/>
            <person name="Kim K.S."/>
            <person name="Gwag J.G."/>
            <person name="Moon J.K."/>
            <person name="Lee Y.H."/>
            <person name="Park B.S."/>
            <person name="Bombarely A."/>
            <person name="Doyle J.J."/>
            <person name="Jackson S.A."/>
            <person name="Schafleitner R."/>
            <person name="Srinives P."/>
            <person name="Varshney R.K."/>
            <person name="Lee S.H."/>
        </authorList>
    </citation>
    <scope>NUCLEOTIDE SEQUENCE [LARGE SCALE GENOMIC DNA]</scope>
    <source>
        <strain evidence="12">cv. VC1973A</strain>
    </source>
</reference>
<dbReference type="Pfam" id="PF00665">
    <property type="entry name" value="rve"/>
    <property type="match status" value="1"/>
</dbReference>
<dbReference type="OrthoDB" id="912942at2759"/>
<feature type="compositionally biased region" description="Basic and acidic residues" evidence="8">
    <location>
        <begin position="75"/>
        <end position="91"/>
    </location>
</feature>
<evidence type="ECO:0000256" key="2">
    <source>
        <dbReference type="ARBA" id="ARBA00022695"/>
    </source>
</evidence>
<dbReference type="Proteomes" id="UP000087766">
    <property type="component" value="Chromosome 6"/>
</dbReference>
<keyword evidence="3" id="KW-0540">Nuclease</keyword>
<evidence type="ECO:0000313" key="13">
    <source>
        <dbReference type="RefSeq" id="XP_014503115.1"/>
    </source>
</evidence>
<dbReference type="Gene3D" id="3.30.420.10">
    <property type="entry name" value="Ribonuclease H-like superfamily/Ribonuclease H"/>
    <property type="match status" value="2"/>
</dbReference>
<dbReference type="InterPro" id="IPR001584">
    <property type="entry name" value="Integrase_cat-core"/>
</dbReference>
<organism evidence="12 13">
    <name type="scientific">Vigna radiata var. radiata</name>
    <name type="common">Mung bean</name>
    <name type="synonym">Phaseolus aureus</name>
    <dbReference type="NCBI Taxonomy" id="3916"/>
    <lineage>
        <taxon>Eukaryota</taxon>
        <taxon>Viridiplantae</taxon>
        <taxon>Streptophyta</taxon>
        <taxon>Embryophyta</taxon>
        <taxon>Tracheophyta</taxon>
        <taxon>Spermatophyta</taxon>
        <taxon>Magnoliopsida</taxon>
        <taxon>eudicotyledons</taxon>
        <taxon>Gunneridae</taxon>
        <taxon>Pentapetalae</taxon>
        <taxon>rosids</taxon>
        <taxon>fabids</taxon>
        <taxon>Fabales</taxon>
        <taxon>Fabaceae</taxon>
        <taxon>Papilionoideae</taxon>
        <taxon>50 kb inversion clade</taxon>
        <taxon>NPAAA clade</taxon>
        <taxon>indigoferoid/millettioid clade</taxon>
        <taxon>Phaseoleae</taxon>
        <taxon>Vigna</taxon>
    </lineage>
</organism>
<dbReference type="Gene3D" id="3.30.70.270">
    <property type="match status" value="2"/>
</dbReference>
<dbReference type="PANTHER" id="PTHR37984:SF5">
    <property type="entry name" value="PROTEIN NYNRIN-LIKE"/>
    <property type="match status" value="1"/>
</dbReference>
<dbReference type="GO" id="GO:0006310">
    <property type="term" value="P:DNA recombination"/>
    <property type="evidence" value="ECO:0007669"/>
    <property type="project" value="UniProtKB-KW"/>
</dbReference>
<dbReference type="Pfam" id="PF13456">
    <property type="entry name" value="RVT_3"/>
    <property type="match status" value="1"/>
</dbReference>
<evidence type="ECO:0000256" key="7">
    <source>
        <dbReference type="SAM" id="Coils"/>
    </source>
</evidence>
<dbReference type="PROSITE" id="PS50994">
    <property type="entry name" value="INTEGRASE"/>
    <property type="match status" value="1"/>
</dbReference>
<dbReference type="GO" id="GO:0003676">
    <property type="term" value="F:nucleic acid binding"/>
    <property type="evidence" value="ECO:0007669"/>
    <property type="project" value="InterPro"/>
</dbReference>
<dbReference type="InterPro" id="IPR043502">
    <property type="entry name" value="DNA/RNA_pol_sf"/>
</dbReference>
<evidence type="ECO:0000256" key="4">
    <source>
        <dbReference type="ARBA" id="ARBA00022759"/>
    </source>
</evidence>
<feature type="coiled-coil region" evidence="7">
    <location>
        <begin position="13"/>
        <end position="40"/>
    </location>
</feature>
<evidence type="ECO:0000256" key="8">
    <source>
        <dbReference type="SAM" id="MobiDB-lite"/>
    </source>
</evidence>
<dbReference type="Pfam" id="PF17921">
    <property type="entry name" value="Integrase_H2C2"/>
    <property type="match status" value="1"/>
</dbReference>
<dbReference type="GO" id="GO:0015074">
    <property type="term" value="P:DNA integration"/>
    <property type="evidence" value="ECO:0007669"/>
    <property type="project" value="InterPro"/>
</dbReference>
<dbReference type="SUPFAM" id="SSF53098">
    <property type="entry name" value="Ribonuclease H-like"/>
    <property type="match status" value="2"/>
</dbReference>
<evidence type="ECO:0000259" key="9">
    <source>
        <dbReference type="PROSITE" id="PS50878"/>
    </source>
</evidence>
<evidence type="ECO:0000256" key="3">
    <source>
        <dbReference type="ARBA" id="ARBA00022722"/>
    </source>
</evidence>
<sequence>MVTTRSTTVEDPAEAIRALRQQLEDMRRQHEQELSAVREECAARVAREREIRERGKDLSERQQEDELRNSNGREGTAEHSSASDKTWKLEDTELEGSQARTERIPSTVNTVPVGGAPLVKEEEVVEGLPFTRAIMDVHISEHFVPPQLSIYDGTTDPDDHIQAFSTRMAFRTGNRAIWCRAFSLSLEGEALEWFNALPAGSIRSFEGLKEMFGRQFAGSRAEDPTVFELSNLRQGKDETLKAFMDRYQKMVRRVKGLNVELALQYVMPALRPGPFKDSVCRKRPKTMEELRERAADEMRVEEMKQAYKKESQELKEKAEGKKPDGSSRTGGFKPRDAPRGPKFQQYTPLNAPPARILQEALSVNLIPPLKKRPTPAGADGNKHCLYHQNMGHTTEECVTLRDKIEELIRAGHLKQYIRTAPAEPRRGRGPSPVPRRNQDRSPSRPLRRTDNRSNYDDRRRRSRSRSGDRDRPIRGRINTISGGFAGGGPSTSARKRHVRALRSVNSVQASRKSMPPITFTDDDFHAPDLEQDDPMVITAEIARYEVAKVLVDQGSSANILYWKTFLQMDLSEELIVPFHEQIVGFAGERVDTKGYVDLRTRLGAGRDGDEKKVRYLLVDANTSYNVLLGRPCLNSFGAIVSTPHLTMKYPSDRKRIITVRADQKTARECYVARLRMYPRVPRAKVPRSEVAMADLDPRVGTEDRMEPHGTVQPAKLGSREDQVTTIAEGLDPAFEDGLRGILWRNRDLFAWTAADMPGIHPSIMTHRLALFREARPVAQKKRRMGAEKERAVEEEVRKLKEAGFIREVTYTTWLANVVMVKKPSGKWRMCTDYTDLNKACPKDSHPLPNIDSLVDGASGHRLLSFLDAYFGYNQIPMHEADREKMAFITNRGNYCYDVMPFGLKNAGATYQRLMDKIFADQIGRCMEVYVDDMVVRSATPGDHLHDLEEVFQQVRRYNMRLNPAKCTFCVSAGKFLGFMLTERGIEVNPDKCATILDMRSPVNLKEIQRLVGRLTALARFIPKLADRIRPILKRMKKGDETGSWDAECELAFAAVKSLLTNPPMMNRPLPDSELQVYLGVSQEVVSAALVQDASEPRLIYFVSRVLQPAETRYQLVEKVALALLHASRRLRSYFQSHQVVVRTDHPVSKILRKPDIAGRMVSWAVELSEFGLRFEPRGSVKGQHLADFALELPQAHTSEGWSLYVDGAAGRANVGAGVVLEGPGGFLIEQSLVFKFKAFNNQAEYEALIAGLALAVDMGACSLTCRTDSQLVVGQMTGEFQVKDDQLLRYFHKASTMAKNFQPFIIKHIPREENSRADMLSKLSTGREKGQLATVIRQVLTEPSVECMALGPPANNDWRVEIMKLMADQDQGASLRPTEARRLARYVNIGGDLYRRGFSVPLLKCISPDQAAYVLDELHNGICGLHTGARTLRARTLRAGYYWPTMESDAKAFTAKCERCQAHANIPHAPPAELRTIVSPWPFAKWGMDIVGPCPPGRAQKKFILVAVDYFTKWVEAEPLASITTRQVQSFFWKIICWFGLPQAVVTDNGRQFIDKRLESFFQGLGIKHVTSSVEHPQTNGQAEAANKAIVAELKRRLGDKKGTWVDELPEVLWAYRCSPHGTTGESPFNLTYGTDAMLPVELGEPSLRRQIQDLQLNEEELRVELDSVDERRDRAVLHAEACRRLVERRYNTKVRPRHFQEGDLVWRKTGDARKEQAHGKFAAKWDGPFRVLEDLQNGAYRLSAPGGRPLRNTWNASHLKFYFS</sequence>
<dbReference type="InterPro" id="IPR041588">
    <property type="entry name" value="Integrase_H2C2"/>
</dbReference>
<dbReference type="InterPro" id="IPR050951">
    <property type="entry name" value="Retrovirus_Pol_polyprotein"/>
</dbReference>
<evidence type="ECO:0000259" key="10">
    <source>
        <dbReference type="PROSITE" id="PS50879"/>
    </source>
</evidence>
<feature type="compositionally biased region" description="Basic and acidic residues" evidence="8">
    <location>
        <begin position="436"/>
        <end position="473"/>
    </location>
</feature>
<feature type="domain" description="Reverse transcriptase" evidence="9">
    <location>
        <begin position="801"/>
        <end position="980"/>
    </location>
</feature>
<keyword evidence="7" id="KW-0175">Coiled coil</keyword>
<name>A0A1S3UAR7_VIGRR</name>
<dbReference type="GeneID" id="106763436"/>
<dbReference type="InterPro" id="IPR021109">
    <property type="entry name" value="Peptidase_aspartic_dom_sf"/>
</dbReference>
<feature type="region of interest" description="Disordered" evidence="8">
    <location>
        <begin position="51"/>
        <end position="102"/>
    </location>
</feature>
<dbReference type="InterPro" id="IPR012337">
    <property type="entry name" value="RNaseH-like_sf"/>
</dbReference>
<dbReference type="PROSITE" id="PS50879">
    <property type="entry name" value="RNASE_H_1"/>
    <property type="match status" value="1"/>
</dbReference>
<reference evidence="13" key="2">
    <citation type="submission" date="2025-08" db="UniProtKB">
        <authorList>
            <consortium name="RefSeq"/>
        </authorList>
    </citation>
    <scope>IDENTIFICATION</scope>
    <source>
        <tissue evidence="13">Leaf</tissue>
    </source>
</reference>
<dbReference type="InterPro" id="IPR041577">
    <property type="entry name" value="RT_RNaseH_2"/>
</dbReference>